<proteinExistence type="predicted"/>
<keyword evidence="3 5" id="KW-1133">Transmembrane helix</keyword>
<evidence type="ECO:0000256" key="2">
    <source>
        <dbReference type="ARBA" id="ARBA00022692"/>
    </source>
</evidence>
<feature type="transmembrane region" description="Helical" evidence="5">
    <location>
        <begin position="27"/>
        <end position="48"/>
    </location>
</feature>
<feature type="transmembrane region" description="Helical" evidence="5">
    <location>
        <begin position="226"/>
        <end position="250"/>
    </location>
</feature>
<dbReference type="RefSeq" id="WP_195869791.1">
    <property type="nucleotide sequence ID" value="NZ_JADOET010000001.1"/>
</dbReference>
<dbReference type="Pfam" id="PF04932">
    <property type="entry name" value="Wzy_C"/>
    <property type="match status" value="1"/>
</dbReference>
<evidence type="ECO:0000256" key="1">
    <source>
        <dbReference type="ARBA" id="ARBA00004141"/>
    </source>
</evidence>
<accession>A0ABS0EDP3</accession>
<feature type="transmembrane region" description="Helical" evidence="5">
    <location>
        <begin position="198"/>
        <end position="214"/>
    </location>
</feature>
<feature type="transmembrane region" description="Helical" evidence="5">
    <location>
        <begin position="353"/>
        <end position="386"/>
    </location>
</feature>
<gene>
    <name evidence="7" type="ORF">ITJ86_01285</name>
</gene>
<keyword evidence="2 5" id="KW-0812">Transmembrane</keyword>
<feature type="domain" description="O-antigen ligase-related" evidence="6">
    <location>
        <begin position="180"/>
        <end position="329"/>
    </location>
</feature>
<protein>
    <recommendedName>
        <fullName evidence="6">O-antigen ligase-related domain-containing protein</fullName>
    </recommendedName>
</protein>
<name>A0ABS0EDP3_9FLAO</name>
<comment type="subcellular location">
    <subcellularLocation>
        <location evidence="1">Membrane</location>
        <topology evidence="1">Multi-pass membrane protein</topology>
    </subcellularLocation>
</comment>
<feature type="transmembrane region" description="Helical" evidence="5">
    <location>
        <begin position="313"/>
        <end position="333"/>
    </location>
</feature>
<feature type="transmembrane region" description="Helical" evidence="5">
    <location>
        <begin position="118"/>
        <end position="141"/>
    </location>
</feature>
<feature type="transmembrane region" description="Helical" evidence="5">
    <location>
        <begin position="176"/>
        <end position="192"/>
    </location>
</feature>
<reference evidence="7 8" key="1">
    <citation type="submission" date="2020-11" db="EMBL/GenBank/DDBJ databases">
        <title>Winogradskyella marina sp. nov., isolated from marine sediment.</title>
        <authorList>
            <person name="Bo J."/>
            <person name="Wang S."/>
            <person name="Song X."/>
            <person name="Du Z."/>
        </authorList>
    </citation>
    <scope>NUCLEOTIDE SEQUENCE [LARGE SCALE GENOMIC DNA]</scope>
    <source>
        <strain evidence="7 8">F6397</strain>
    </source>
</reference>
<dbReference type="InterPro" id="IPR051533">
    <property type="entry name" value="WaaL-like"/>
</dbReference>
<evidence type="ECO:0000256" key="4">
    <source>
        <dbReference type="ARBA" id="ARBA00023136"/>
    </source>
</evidence>
<evidence type="ECO:0000259" key="6">
    <source>
        <dbReference type="Pfam" id="PF04932"/>
    </source>
</evidence>
<evidence type="ECO:0000313" key="7">
    <source>
        <dbReference type="EMBL" id="MBF8148509.1"/>
    </source>
</evidence>
<keyword evidence="8" id="KW-1185">Reference proteome</keyword>
<evidence type="ECO:0000256" key="3">
    <source>
        <dbReference type="ARBA" id="ARBA00022989"/>
    </source>
</evidence>
<keyword evidence="4 5" id="KW-0472">Membrane</keyword>
<comment type="caution">
    <text evidence="7">The sequence shown here is derived from an EMBL/GenBank/DDBJ whole genome shotgun (WGS) entry which is preliminary data.</text>
</comment>
<dbReference type="PANTHER" id="PTHR37422:SF17">
    <property type="entry name" value="O-ANTIGEN LIGASE"/>
    <property type="match status" value="1"/>
</dbReference>
<sequence length="404" mass="44850">MKKGLLFLVIFISAATSFFPEQFYTSIIGGLSLSHLFIGGFLLFFFNYNIRNFASSDWKIINSLLFLCLFGLLSAIWSPYPLIAAIFGIKLFFISNVFITVIILLKKQKLELKDIIKMAKIVIVLTIVGQIVGLILGVNVYGEENTSAGLSDNVSAIAGQLLFVTPLILLSKNNKFQKLFLFLIFIAILLTLRRSSLISFFLIIIIIFLYNFFSKKTNIKAKFKSLFSIVGAGILISVIFISTNIGSSFLNRVDELDPSQEGTASGRYNFQGGGIDYVLDRDFIPNIMGEGMGYSLIVNIENGFIPIGMHSDFLDIIIGLGFLGLIGFLLFYYRVFKISKRYTPGTPNFNSGIALLVALGSISLFSGGFFNINTIPGYIALAYIYADAKYNLKNSTLRKINVSK</sequence>
<feature type="transmembrane region" description="Helical" evidence="5">
    <location>
        <begin position="83"/>
        <end position="106"/>
    </location>
</feature>
<dbReference type="InterPro" id="IPR007016">
    <property type="entry name" value="O-antigen_ligase-rel_domated"/>
</dbReference>
<dbReference type="EMBL" id="JADOET010000001">
    <property type="protein sequence ID" value="MBF8148509.1"/>
    <property type="molecule type" value="Genomic_DNA"/>
</dbReference>
<dbReference type="Proteomes" id="UP000611215">
    <property type="component" value="Unassembled WGS sequence"/>
</dbReference>
<evidence type="ECO:0000256" key="5">
    <source>
        <dbReference type="SAM" id="Phobius"/>
    </source>
</evidence>
<organism evidence="7 8">
    <name type="scientific">Winogradskyella marina</name>
    <dbReference type="NCBI Taxonomy" id="2785530"/>
    <lineage>
        <taxon>Bacteria</taxon>
        <taxon>Pseudomonadati</taxon>
        <taxon>Bacteroidota</taxon>
        <taxon>Flavobacteriia</taxon>
        <taxon>Flavobacteriales</taxon>
        <taxon>Flavobacteriaceae</taxon>
        <taxon>Winogradskyella</taxon>
    </lineage>
</organism>
<feature type="transmembrane region" description="Helical" evidence="5">
    <location>
        <begin position="153"/>
        <end position="169"/>
    </location>
</feature>
<dbReference type="PANTHER" id="PTHR37422">
    <property type="entry name" value="TEICHURONIC ACID BIOSYNTHESIS PROTEIN TUAE"/>
    <property type="match status" value="1"/>
</dbReference>
<evidence type="ECO:0000313" key="8">
    <source>
        <dbReference type="Proteomes" id="UP000611215"/>
    </source>
</evidence>
<feature type="transmembrane region" description="Helical" evidence="5">
    <location>
        <begin position="60"/>
        <end position="77"/>
    </location>
</feature>